<dbReference type="Proteomes" id="UP000364291">
    <property type="component" value="Unassembled WGS sequence"/>
</dbReference>
<dbReference type="GO" id="GO:0005506">
    <property type="term" value="F:iron ion binding"/>
    <property type="evidence" value="ECO:0007669"/>
    <property type="project" value="InterPro"/>
</dbReference>
<organism evidence="2 3">
    <name type="scientific">Pandoraea apista</name>
    <dbReference type="NCBI Taxonomy" id="93218"/>
    <lineage>
        <taxon>Bacteria</taxon>
        <taxon>Pseudomonadati</taxon>
        <taxon>Pseudomonadota</taxon>
        <taxon>Betaproteobacteria</taxon>
        <taxon>Burkholderiales</taxon>
        <taxon>Burkholderiaceae</taxon>
        <taxon>Pandoraea</taxon>
    </lineage>
</organism>
<dbReference type="EMBL" id="CABPSX010000007">
    <property type="protein sequence ID" value="VVG72525.1"/>
    <property type="molecule type" value="Genomic_DNA"/>
</dbReference>
<comment type="similarity">
    <text evidence="1">Belongs to the cytochrome P450 family.</text>
</comment>
<evidence type="ECO:0000313" key="2">
    <source>
        <dbReference type="EMBL" id="VVG72525.1"/>
    </source>
</evidence>
<gene>
    <name evidence="2" type="ORF">PAP18089_03521</name>
</gene>
<dbReference type="PROSITE" id="PS00086">
    <property type="entry name" value="CYTOCHROME_P450"/>
    <property type="match status" value="1"/>
</dbReference>
<dbReference type="SUPFAM" id="SSF48264">
    <property type="entry name" value="Cytochrome P450"/>
    <property type="match status" value="1"/>
</dbReference>
<dbReference type="AlphaFoldDB" id="A0A5E5P8L0"/>
<dbReference type="Gene3D" id="1.10.630.10">
    <property type="entry name" value="Cytochrome P450"/>
    <property type="match status" value="1"/>
</dbReference>
<accession>A0A5E5P8L0</accession>
<dbReference type="PANTHER" id="PTHR46696:SF1">
    <property type="entry name" value="CYTOCHROME P450 YJIB-RELATED"/>
    <property type="match status" value="1"/>
</dbReference>
<evidence type="ECO:0000256" key="1">
    <source>
        <dbReference type="ARBA" id="ARBA00010617"/>
    </source>
</evidence>
<sequence length="397" mass="41977">MPIAFSNPTLEFPSGPLDAAVDPDPYPYYAWLAARRPFGFDASLRLWIAAGPQALTEVLEHPACGVRPAGAVVPAALADGPAGEWFGALVRMNDGPAHAAMKHWLNAQLATLHADRDTLVRLHDASQAACADAYLARGDALAARLDDFVFRQPIYGLAAWLGVPAAQWTEVHEDIRPLVTAMAEAGKPSPRAHVLKHGHRAAAALRLRAARWLDNHAAPDTWLREVARRSAGNDSIDFDILTANIVGLFTQTHDACAGLVANSIRRLARSAHVTTAASDPTDLGVAIKTVADVIRFDPPVQNTRRFLHAPAVIYEQSLAPGDVILAVLASAPPSAMPDGVAWTFGTGAHACPGRSPASTIAAVGVHAIRQGGEDLSSLAGGTAYHPLGNIRIARFSA</sequence>
<reference evidence="2 3" key="1">
    <citation type="submission" date="2019-08" db="EMBL/GenBank/DDBJ databases">
        <authorList>
            <person name="Peeters C."/>
        </authorList>
    </citation>
    <scope>NUCLEOTIDE SEQUENCE [LARGE SCALE GENOMIC DNA]</scope>
    <source>
        <strain evidence="2 3">LMG 18089</strain>
    </source>
</reference>
<dbReference type="OrthoDB" id="4168525at2"/>
<dbReference type="InterPro" id="IPR036396">
    <property type="entry name" value="Cyt_P450_sf"/>
</dbReference>
<dbReference type="GO" id="GO:0020037">
    <property type="term" value="F:heme binding"/>
    <property type="evidence" value="ECO:0007669"/>
    <property type="project" value="InterPro"/>
</dbReference>
<dbReference type="GO" id="GO:0004497">
    <property type="term" value="F:monooxygenase activity"/>
    <property type="evidence" value="ECO:0007669"/>
    <property type="project" value="InterPro"/>
</dbReference>
<name>A0A5E5P8L0_9BURK</name>
<dbReference type="GO" id="GO:0016705">
    <property type="term" value="F:oxidoreductase activity, acting on paired donors, with incorporation or reduction of molecular oxygen"/>
    <property type="evidence" value="ECO:0007669"/>
    <property type="project" value="InterPro"/>
</dbReference>
<dbReference type="InterPro" id="IPR017972">
    <property type="entry name" value="Cyt_P450_CS"/>
</dbReference>
<dbReference type="PANTHER" id="PTHR46696">
    <property type="entry name" value="P450, PUTATIVE (EUROFUNG)-RELATED"/>
    <property type="match status" value="1"/>
</dbReference>
<dbReference type="CDD" id="cd11036">
    <property type="entry name" value="AknT-like"/>
    <property type="match status" value="1"/>
</dbReference>
<evidence type="ECO:0000313" key="3">
    <source>
        <dbReference type="Proteomes" id="UP000364291"/>
    </source>
</evidence>
<proteinExistence type="inferred from homology"/>
<dbReference type="RefSeq" id="WP_143811713.1">
    <property type="nucleotide sequence ID" value="NZ_CABPSX010000007.1"/>
</dbReference>
<protein>
    <submittedName>
        <fullName evidence="2">Cytochrome p450 oxidoreductase</fullName>
    </submittedName>
</protein>